<protein>
    <submittedName>
        <fullName evidence="2">Uncharacterized protein</fullName>
    </submittedName>
</protein>
<feature type="compositionally biased region" description="Pro residues" evidence="1">
    <location>
        <begin position="10"/>
        <end position="19"/>
    </location>
</feature>
<evidence type="ECO:0000313" key="2">
    <source>
        <dbReference type="EMBL" id="MBB5868424.1"/>
    </source>
</evidence>
<evidence type="ECO:0000313" key="3">
    <source>
        <dbReference type="Proteomes" id="UP000587527"/>
    </source>
</evidence>
<reference evidence="2 3" key="1">
    <citation type="submission" date="2020-08" db="EMBL/GenBank/DDBJ databases">
        <title>Sequencing the genomes of 1000 actinobacteria strains.</title>
        <authorList>
            <person name="Klenk H.-P."/>
        </authorList>
    </citation>
    <scope>NUCLEOTIDE SEQUENCE [LARGE SCALE GENOMIC DNA]</scope>
    <source>
        <strain evidence="2 3">DSM 45362</strain>
    </source>
</reference>
<sequence length="98" mass="10591">MIAERQDEPPAAPGHPLTPLPAYALPPTLPPVGLACSVPAGEDELRFDLDVERVRRHRGRLPGSRVDADLKLMLVGTTFPARHSRLLAAAVMYSSASR</sequence>
<dbReference type="AlphaFoldDB" id="A0A841BJJ1"/>
<organism evidence="2 3">
    <name type="scientific">Allocatelliglobosispora scoriae</name>
    <dbReference type="NCBI Taxonomy" id="643052"/>
    <lineage>
        <taxon>Bacteria</taxon>
        <taxon>Bacillati</taxon>
        <taxon>Actinomycetota</taxon>
        <taxon>Actinomycetes</taxon>
        <taxon>Micromonosporales</taxon>
        <taxon>Micromonosporaceae</taxon>
        <taxon>Allocatelliglobosispora</taxon>
    </lineage>
</organism>
<dbReference type="EMBL" id="JACHMN010000002">
    <property type="protein sequence ID" value="MBB5868424.1"/>
    <property type="molecule type" value="Genomic_DNA"/>
</dbReference>
<accession>A0A841BJJ1</accession>
<dbReference type="Proteomes" id="UP000587527">
    <property type="component" value="Unassembled WGS sequence"/>
</dbReference>
<dbReference type="RefSeq" id="WP_184834355.1">
    <property type="nucleotide sequence ID" value="NZ_JACHMN010000002.1"/>
</dbReference>
<gene>
    <name evidence="2" type="ORF">F4553_001803</name>
</gene>
<name>A0A841BJJ1_9ACTN</name>
<proteinExistence type="predicted"/>
<feature type="region of interest" description="Disordered" evidence="1">
    <location>
        <begin position="1"/>
        <end position="22"/>
    </location>
</feature>
<keyword evidence="3" id="KW-1185">Reference proteome</keyword>
<evidence type="ECO:0000256" key="1">
    <source>
        <dbReference type="SAM" id="MobiDB-lite"/>
    </source>
</evidence>
<comment type="caution">
    <text evidence="2">The sequence shown here is derived from an EMBL/GenBank/DDBJ whole genome shotgun (WGS) entry which is preliminary data.</text>
</comment>